<gene>
    <name evidence="2" type="ORF">Vafri_15340</name>
</gene>
<name>A0A8J4F8J8_9CHLO</name>
<comment type="caution">
    <text evidence="2">The sequence shown here is derived from an EMBL/GenBank/DDBJ whole genome shotgun (WGS) entry which is preliminary data.</text>
</comment>
<dbReference type="EMBL" id="BNCO01000041">
    <property type="protein sequence ID" value="GIL60825.1"/>
    <property type="molecule type" value="Genomic_DNA"/>
</dbReference>
<protein>
    <submittedName>
        <fullName evidence="2">Uncharacterized protein</fullName>
    </submittedName>
</protein>
<reference evidence="2" key="1">
    <citation type="journal article" date="2021" name="Proc. Natl. Acad. Sci. U.S.A.">
        <title>Three genomes in the algal genus Volvox reveal the fate of a haploid sex-determining region after a transition to homothallism.</title>
        <authorList>
            <person name="Yamamoto K."/>
            <person name="Hamaji T."/>
            <person name="Kawai-Toyooka H."/>
            <person name="Matsuzaki R."/>
            <person name="Takahashi F."/>
            <person name="Nishimura Y."/>
            <person name="Kawachi M."/>
            <person name="Noguchi H."/>
            <person name="Minakuchi Y."/>
            <person name="Umen J.G."/>
            <person name="Toyoda A."/>
            <person name="Nozaki H."/>
        </authorList>
    </citation>
    <scope>NUCLEOTIDE SEQUENCE</scope>
    <source>
        <strain evidence="2">NIES-3780</strain>
    </source>
</reference>
<dbReference type="Proteomes" id="UP000747399">
    <property type="component" value="Unassembled WGS sequence"/>
</dbReference>
<proteinExistence type="predicted"/>
<accession>A0A8J4F8J8</accession>
<keyword evidence="3" id="KW-1185">Reference proteome</keyword>
<organism evidence="2 3">
    <name type="scientific">Volvox africanus</name>
    <dbReference type="NCBI Taxonomy" id="51714"/>
    <lineage>
        <taxon>Eukaryota</taxon>
        <taxon>Viridiplantae</taxon>
        <taxon>Chlorophyta</taxon>
        <taxon>core chlorophytes</taxon>
        <taxon>Chlorophyceae</taxon>
        <taxon>CS clade</taxon>
        <taxon>Chlamydomonadales</taxon>
        <taxon>Volvocaceae</taxon>
        <taxon>Volvox</taxon>
    </lineage>
</organism>
<dbReference type="AlphaFoldDB" id="A0A8J4F8J8"/>
<evidence type="ECO:0000313" key="2">
    <source>
        <dbReference type="EMBL" id="GIL60825.1"/>
    </source>
</evidence>
<evidence type="ECO:0000256" key="1">
    <source>
        <dbReference type="SAM" id="MobiDB-lite"/>
    </source>
</evidence>
<feature type="compositionally biased region" description="Basic and acidic residues" evidence="1">
    <location>
        <begin position="268"/>
        <end position="279"/>
    </location>
</feature>
<evidence type="ECO:0000313" key="3">
    <source>
        <dbReference type="Proteomes" id="UP000747399"/>
    </source>
</evidence>
<sequence>MRKHDRDDTREVVRLKGEWTQRGFCGQTLTEFCKRARRDPGLVLGDDGVAAQDGALSSYSIPQIPPEGYIWAAHDDQTSGVKLWLDTLQGGALLGRQPSLRLPTPAKLEPWLCNGSSVRPRQPPAFRDAAMLATCNRAIITIPDPPGLSTREANNGCCQAILQLDDPGLPSIPARDNPAPAEVRSETTPYAVARNSINPEDTVIAGGAAAEKLRCHQDDLPRFTGGHQFIPGVNAQDGEVLQVPPGRRAPMLSPFAVMSASAFHDDLKDNLSPAKDSERPPGVTCLCPGDSRLRQGVELTPTKRKVSLPGGSPLPPELKANAKRSDMLSHLRWIDDDDIDDGGWDPMLIALLHLHDMVLNDHPRPEPFISVSAVNVSVATEHHKSAEG</sequence>
<feature type="region of interest" description="Disordered" evidence="1">
    <location>
        <begin position="268"/>
        <end position="289"/>
    </location>
</feature>